<dbReference type="Proteomes" id="UP001232148">
    <property type="component" value="Unassembled WGS sequence"/>
</dbReference>
<gene>
    <name evidence="2" type="ORF">LX32DRAFT_658389</name>
</gene>
<keyword evidence="3" id="KW-1185">Reference proteome</keyword>
<accession>A0AAD9LUC4</accession>
<reference evidence="2" key="1">
    <citation type="submission" date="2021-06" db="EMBL/GenBank/DDBJ databases">
        <title>Comparative genomics, transcriptomics and evolutionary studies reveal genomic signatures of adaptation to plant cell wall in hemibiotrophic fungi.</title>
        <authorList>
            <consortium name="DOE Joint Genome Institute"/>
            <person name="Baroncelli R."/>
            <person name="Diaz J.F."/>
            <person name="Benocci T."/>
            <person name="Peng M."/>
            <person name="Battaglia E."/>
            <person name="Haridas S."/>
            <person name="Andreopoulos W."/>
            <person name="Labutti K."/>
            <person name="Pangilinan J."/>
            <person name="Floch G.L."/>
            <person name="Makela M.R."/>
            <person name="Henrissat B."/>
            <person name="Grigoriev I.V."/>
            <person name="Crouch J.A."/>
            <person name="De Vries R.P."/>
            <person name="Sukno S.A."/>
            <person name="Thon M.R."/>
        </authorList>
    </citation>
    <scope>NUCLEOTIDE SEQUENCE</scope>
    <source>
        <strain evidence="2">MAFF235873</strain>
    </source>
</reference>
<organism evidence="2 3">
    <name type="scientific">Colletotrichum zoysiae</name>
    <dbReference type="NCBI Taxonomy" id="1216348"/>
    <lineage>
        <taxon>Eukaryota</taxon>
        <taxon>Fungi</taxon>
        <taxon>Dikarya</taxon>
        <taxon>Ascomycota</taxon>
        <taxon>Pezizomycotina</taxon>
        <taxon>Sordariomycetes</taxon>
        <taxon>Hypocreomycetidae</taxon>
        <taxon>Glomerellales</taxon>
        <taxon>Glomerellaceae</taxon>
        <taxon>Colletotrichum</taxon>
        <taxon>Colletotrichum graminicola species complex</taxon>
    </lineage>
</organism>
<evidence type="ECO:0000313" key="2">
    <source>
        <dbReference type="EMBL" id="KAK2021509.1"/>
    </source>
</evidence>
<proteinExistence type="predicted"/>
<comment type="caution">
    <text evidence="2">The sequence shown here is derived from an EMBL/GenBank/DDBJ whole genome shotgun (WGS) entry which is preliminary data.</text>
</comment>
<keyword evidence="1" id="KW-0732">Signal</keyword>
<protein>
    <submittedName>
        <fullName evidence="2">Uncharacterized protein</fullName>
    </submittedName>
</protein>
<evidence type="ECO:0000256" key="1">
    <source>
        <dbReference type="SAM" id="SignalP"/>
    </source>
</evidence>
<evidence type="ECO:0000313" key="3">
    <source>
        <dbReference type="Proteomes" id="UP001232148"/>
    </source>
</evidence>
<sequence>MTDATFSTRLESMLLLVLLFLQAGLLAASPAPPALEVSRRAGQLPEFRSDYEGRVKKGEYLRGLMLLGKGDAQSLASPFQDPNDAARWGWTLSADWFPFKHAPESSKYLQEAFKDPALQIDETQAGEFTYYHNKIFDTKNGEKGEITGAAYTNSVNPTAGAFVFYNNISPAYIVKEYGLGTVPDLYALSDFAVFQWLKGCQHTKADPKNLKVVFRTNVIYKPTTGIVIDALKEAGYKRVPGWKDHAKINHKAVLGAKKIDEMVVWGGYRSQQNGPMTADEINTRVLFYTWTY</sequence>
<dbReference type="EMBL" id="MU843099">
    <property type="protein sequence ID" value="KAK2021509.1"/>
    <property type="molecule type" value="Genomic_DNA"/>
</dbReference>
<feature type="signal peptide" evidence="1">
    <location>
        <begin position="1"/>
        <end position="27"/>
    </location>
</feature>
<dbReference type="AlphaFoldDB" id="A0AAD9LUC4"/>
<name>A0AAD9LUC4_9PEZI</name>
<feature type="chain" id="PRO_5042274068" evidence="1">
    <location>
        <begin position="28"/>
        <end position="292"/>
    </location>
</feature>